<dbReference type="Proteomes" id="UP001430848">
    <property type="component" value="Unassembled WGS sequence"/>
</dbReference>
<evidence type="ECO:0000256" key="3">
    <source>
        <dbReference type="ARBA" id="ARBA00022729"/>
    </source>
</evidence>
<sequence>MLPLLAGCALGALLTGASTAKPTPKIEDADAESFYAGLAVRELSVTGRKNMSFSLFRGASFHLKDVPDELAHGRIMDIPGVKNLWPIRSIPPPDDEVLWTGNNRSAVPPVLKRRQSSPAADEYIPHVMTQVDQLRAEGYTGKGIRIGVIDVGVDYTHPALGGCFGEGCLVSYGYDFVGDNYTGAADTPQPDADPMDSCSGHGTHVSGIIAAQINDMGFTGAAPDVTLGMYKVFGCTGSSDTDIAVAALNRAYEDGSDVISMSISRTSGWSEDPVAVAAQRIVEAGVPCVLAAGNSGSGGLFLTGAGATGKGVTSVGSVDSTELGLVLVRGSFATQDISNASTPTEPFGWEPGTPAFGNVALPLYALSNNTSVEDDACNPLPDSTPDLSGYVTLVRQGYCSDYIKAQNIAAKGARYMLAYSYYEDATSLNGPWVGEEEPRIVGTGVVTTAQAAEWVDSLNQGNVVTVDIVAPAQAGNVVESTPNNKSGGAMSLFSSWGPTWEMDLKPTFSAPGGYILSTWPLALGGYAMQSGTSMSTPFVAAIFALIGQARQDFDPQTLNNLVTTTAAPVDWYDGNVISSDVLAPPTQQGGGLAQAHRAAHATTLVSVSSISFNDTANFVPSGNFTINNQGAEPVTYSLRTVEAETMFTFNPGNDFPAYFPNPTTNSTAKLSFSASEVTIPAGGSVEITVSCEPPAVDEARLAVYSGYVTLNGANETLSIPYIGAVGSLQAAKVLDDDYVYLSHWDDSSLKPSVGNETFVVPRPTSTTPVTNSGAAIGYPATIIQLNVGTALLWCDLVPATPGGNMTAAADEAQALGTFGIFPLEYAPRAYFINAFTGMLTDGTIVPEGTYAFEVRALKIFGDREAPDDYEVLRTVPFTLKYQA</sequence>
<feature type="active site" description="Charge relay system" evidence="6">
    <location>
        <position position="150"/>
    </location>
</feature>
<keyword evidence="4 6" id="KW-0378">Hydrolase</keyword>
<reference evidence="10 11" key="1">
    <citation type="submission" date="2024-02" db="EMBL/GenBank/DDBJ databases">
        <title>De novo assembly and annotation of 12 fungi associated with fruit tree decline syndrome in Ontario, Canada.</title>
        <authorList>
            <person name="Sulman M."/>
            <person name="Ellouze W."/>
            <person name="Ilyukhin E."/>
        </authorList>
    </citation>
    <scope>NUCLEOTIDE SEQUENCE [LARGE SCALE GENOMIC DNA]</scope>
    <source>
        <strain evidence="10 11">M169</strain>
    </source>
</reference>
<evidence type="ECO:0000313" key="11">
    <source>
        <dbReference type="Proteomes" id="UP001430848"/>
    </source>
</evidence>
<proteinExistence type="inferred from homology"/>
<dbReference type="CDD" id="cd02124">
    <property type="entry name" value="PA_PoS1_like"/>
    <property type="match status" value="1"/>
</dbReference>
<comment type="caution">
    <text evidence="10">The sequence shown here is derived from an EMBL/GenBank/DDBJ whole genome shotgun (WGS) entry which is preliminary data.</text>
</comment>
<keyword evidence="3 7" id="KW-0732">Signal</keyword>
<dbReference type="PROSITE" id="PS51892">
    <property type="entry name" value="SUBTILASE"/>
    <property type="match status" value="1"/>
</dbReference>
<evidence type="ECO:0000259" key="9">
    <source>
        <dbReference type="Pfam" id="PF06280"/>
    </source>
</evidence>
<dbReference type="PANTHER" id="PTHR43806:SF66">
    <property type="entry name" value="SERIN ENDOPEPTIDASE"/>
    <property type="match status" value="1"/>
</dbReference>
<dbReference type="InterPro" id="IPR034187">
    <property type="entry name" value="Peptidases_S8_5"/>
</dbReference>
<feature type="active site" description="Charge relay system" evidence="6">
    <location>
        <position position="533"/>
    </location>
</feature>
<dbReference type="InterPro" id="IPR050131">
    <property type="entry name" value="Peptidase_S8_subtilisin-like"/>
</dbReference>
<gene>
    <name evidence="10" type="ORF">SLS63_008177</name>
</gene>
<dbReference type="InterPro" id="IPR023828">
    <property type="entry name" value="Peptidase_S8_Ser-AS"/>
</dbReference>
<evidence type="ECO:0000313" key="10">
    <source>
        <dbReference type="EMBL" id="KAK7725315.1"/>
    </source>
</evidence>
<dbReference type="Gene3D" id="3.40.50.200">
    <property type="entry name" value="Peptidase S8/S53 domain"/>
    <property type="match status" value="2"/>
</dbReference>
<dbReference type="InterPro" id="IPR000209">
    <property type="entry name" value="Peptidase_S8/S53_dom"/>
</dbReference>
<evidence type="ECO:0000256" key="6">
    <source>
        <dbReference type="PROSITE-ProRule" id="PRU01240"/>
    </source>
</evidence>
<evidence type="ECO:0008006" key="12">
    <source>
        <dbReference type="Google" id="ProtNLM"/>
    </source>
</evidence>
<evidence type="ECO:0000256" key="7">
    <source>
        <dbReference type="SAM" id="SignalP"/>
    </source>
</evidence>
<evidence type="ECO:0000256" key="5">
    <source>
        <dbReference type="ARBA" id="ARBA00022825"/>
    </source>
</evidence>
<dbReference type="InterPro" id="IPR010435">
    <property type="entry name" value="C5a/SBT2-like_Fn3"/>
</dbReference>
<organism evidence="10 11">
    <name type="scientific">Diaporthe eres</name>
    <name type="common">Phomopsis oblonga</name>
    <dbReference type="NCBI Taxonomy" id="83184"/>
    <lineage>
        <taxon>Eukaryota</taxon>
        <taxon>Fungi</taxon>
        <taxon>Dikarya</taxon>
        <taxon>Ascomycota</taxon>
        <taxon>Pezizomycotina</taxon>
        <taxon>Sordariomycetes</taxon>
        <taxon>Sordariomycetidae</taxon>
        <taxon>Diaporthales</taxon>
        <taxon>Diaporthaceae</taxon>
        <taxon>Diaporthe</taxon>
        <taxon>Diaporthe eres species complex</taxon>
    </lineage>
</organism>
<keyword evidence="11" id="KW-1185">Reference proteome</keyword>
<dbReference type="CDD" id="cd07489">
    <property type="entry name" value="Peptidases_S8_5"/>
    <property type="match status" value="1"/>
</dbReference>
<dbReference type="InterPro" id="IPR015500">
    <property type="entry name" value="Peptidase_S8_subtilisin-rel"/>
</dbReference>
<evidence type="ECO:0000256" key="2">
    <source>
        <dbReference type="ARBA" id="ARBA00022670"/>
    </source>
</evidence>
<dbReference type="EMBL" id="JAKNSF020000050">
    <property type="protein sequence ID" value="KAK7725315.1"/>
    <property type="molecule type" value="Genomic_DNA"/>
</dbReference>
<dbReference type="Gene3D" id="2.60.40.1710">
    <property type="entry name" value="Subtilisin-like superfamily"/>
    <property type="match status" value="1"/>
</dbReference>
<dbReference type="InterPro" id="IPR022398">
    <property type="entry name" value="Peptidase_S8_His-AS"/>
</dbReference>
<keyword evidence="2 6" id="KW-0645">Protease</keyword>
<dbReference type="PRINTS" id="PR00723">
    <property type="entry name" value="SUBTILISIN"/>
</dbReference>
<dbReference type="Pfam" id="PF06280">
    <property type="entry name" value="fn3_5"/>
    <property type="match status" value="1"/>
</dbReference>
<feature type="domain" description="Peptidase S8/S53" evidence="8">
    <location>
        <begin position="141"/>
        <end position="569"/>
    </location>
</feature>
<evidence type="ECO:0000256" key="4">
    <source>
        <dbReference type="ARBA" id="ARBA00022801"/>
    </source>
</evidence>
<dbReference type="PANTHER" id="PTHR43806">
    <property type="entry name" value="PEPTIDASE S8"/>
    <property type="match status" value="1"/>
</dbReference>
<feature type="active site" description="Charge relay system" evidence="6">
    <location>
        <position position="201"/>
    </location>
</feature>
<evidence type="ECO:0000256" key="1">
    <source>
        <dbReference type="ARBA" id="ARBA00011073"/>
    </source>
</evidence>
<dbReference type="InterPro" id="IPR036852">
    <property type="entry name" value="Peptidase_S8/S53_dom_sf"/>
</dbReference>
<evidence type="ECO:0000259" key="8">
    <source>
        <dbReference type="Pfam" id="PF00082"/>
    </source>
</evidence>
<accession>A0ABR1P376</accession>
<dbReference type="SUPFAM" id="SSF52743">
    <property type="entry name" value="Subtilisin-like"/>
    <property type="match status" value="1"/>
</dbReference>
<dbReference type="Pfam" id="PF00082">
    <property type="entry name" value="Peptidase_S8"/>
    <property type="match status" value="1"/>
</dbReference>
<dbReference type="PROSITE" id="PS00137">
    <property type="entry name" value="SUBTILASE_HIS"/>
    <property type="match status" value="1"/>
</dbReference>
<keyword evidence="5 6" id="KW-0720">Serine protease</keyword>
<comment type="similarity">
    <text evidence="1 6">Belongs to the peptidase S8 family.</text>
</comment>
<feature type="chain" id="PRO_5046655178" description="Minor extracellular protease vpr" evidence="7">
    <location>
        <begin position="21"/>
        <end position="883"/>
    </location>
</feature>
<name>A0ABR1P376_DIAER</name>
<dbReference type="PROSITE" id="PS00138">
    <property type="entry name" value="SUBTILASE_SER"/>
    <property type="match status" value="1"/>
</dbReference>
<feature type="domain" description="C5a peptidase/Subtilisin-like protease SBT2-like Fn3-like" evidence="9">
    <location>
        <begin position="610"/>
        <end position="721"/>
    </location>
</feature>
<feature type="signal peptide" evidence="7">
    <location>
        <begin position="1"/>
        <end position="20"/>
    </location>
</feature>
<protein>
    <recommendedName>
        <fullName evidence="12">Minor extracellular protease vpr</fullName>
    </recommendedName>
</protein>